<gene>
    <name evidence="2" type="ORF">CAGA_25120</name>
</gene>
<accession>A0A4Z0Y6Y0</accession>
<dbReference type="OrthoDB" id="9812611at2"/>
<dbReference type="Pfam" id="PF08346">
    <property type="entry name" value="AntA"/>
    <property type="match status" value="1"/>
</dbReference>
<evidence type="ECO:0000313" key="3">
    <source>
        <dbReference type="Proteomes" id="UP000297714"/>
    </source>
</evidence>
<dbReference type="Proteomes" id="UP000297714">
    <property type="component" value="Unassembled WGS sequence"/>
</dbReference>
<name>A0A4Z0Y6Y0_9FIRM</name>
<proteinExistence type="predicted"/>
<sequence>MNNLTVFSSDIIPVYTTDTGKKVVIGRELHEKLKINEKYADWFPRMVDYGFAENEDYSSFSEKSEKPTGGRPSVNHILTLDMAKHIAMIQRTPEGRAIRQKRIELETDISNLSPELRLLIKLEVEQKQQEKALADTNKRLDHIGDVIALDTRSWREDTRKLIVQIARARGGNEYLRDVQSEIYKLVDQRGGVSLETRLTNKRRRMADEGVCKSKRDRLNKVDVIADDKKLIEIYSAIVKEMAIKYGIDQQSA</sequence>
<dbReference type="InterPro" id="IPR013557">
    <property type="entry name" value="AntA/B_antirep"/>
</dbReference>
<reference evidence="2 3" key="1">
    <citation type="submission" date="2019-04" db="EMBL/GenBank/DDBJ databases">
        <authorList>
            <person name="Poehlein A."/>
            <person name="Bengelsdorf F.R."/>
            <person name="Duerre P."/>
            <person name="Daniel R."/>
        </authorList>
    </citation>
    <scope>NUCLEOTIDE SEQUENCE [LARGE SCALE GENOMIC DNA]</scope>
    <source>
        <strain evidence="2 3">BS-1</strain>
    </source>
</reference>
<evidence type="ECO:0000259" key="1">
    <source>
        <dbReference type="Pfam" id="PF08346"/>
    </source>
</evidence>
<evidence type="ECO:0000313" key="2">
    <source>
        <dbReference type="EMBL" id="TGJ75335.1"/>
    </source>
</evidence>
<keyword evidence="3" id="KW-1185">Reference proteome</keyword>
<feature type="domain" description="AntA/AntB antirepressor" evidence="1">
    <location>
        <begin position="24"/>
        <end position="92"/>
    </location>
</feature>
<comment type="caution">
    <text evidence="2">The sequence shown here is derived from an EMBL/GenBank/DDBJ whole genome shotgun (WGS) entry which is preliminary data.</text>
</comment>
<dbReference type="EMBL" id="SRMQ01000023">
    <property type="protein sequence ID" value="TGJ75335.1"/>
    <property type="molecule type" value="Genomic_DNA"/>
</dbReference>
<dbReference type="AlphaFoldDB" id="A0A4Z0Y6Y0"/>
<dbReference type="RefSeq" id="WP_135661188.1">
    <property type="nucleotide sequence ID" value="NZ_SRMQ01000023.1"/>
</dbReference>
<protein>
    <submittedName>
        <fullName evidence="2">AntA/AntB antirepressor</fullName>
    </submittedName>
</protein>
<organism evidence="2 3">
    <name type="scientific">Caproiciproducens galactitolivorans</name>
    <dbReference type="NCBI Taxonomy" id="642589"/>
    <lineage>
        <taxon>Bacteria</taxon>
        <taxon>Bacillati</taxon>
        <taxon>Bacillota</taxon>
        <taxon>Clostridia</taxon>
        <taxon>Eubacteriales</taxon>
        <taxon>Acutalibacteraceae</taxon>
        <taxon>Caproiciproducens</taxon>
    </lineage>
</organism>